<dbReference type="HOGENOM" id="CLU_1413466_0_0_0"/>
<dbReference type="Proteomes" id="UP000006875">
    <property type="component" value="Chromosome"/>
</dbReference>
<keyword evidence="3" id="KW-1185">Reference proteome</keyword>
<dbReference type="SMART" id="SM00909">
    <property type="entry name" value="Germane"/>
    <property type="match status" value="1"/>
</dbReference>
<evidence type="ECO:0000313" key="3">
    <source>
        <dbReference type="Proteomes" id="UP000006875"/>
    </source>
</evidence>
<proteinExistence type="predicted"/>
<evidence type="ECO:0000259" key="1">
    <source>
        <dbReference type="SMART" id="SM00909"/>
    </source>
</evidence>
<accession>E3H9Q3</accession>
<keyword evidence="2" id="KW-0449">Lipoprotein</keyword>
<protein>
    <submittedName>
        <fullName evidence="2">Lipoprotein LpqB, GerMN domain protein</fullName>
    </submittedName>
</protein>
<dbReference type="STRING" id="572544.Ilyop_1671"/>
<organism evidence="2 3">
    <name type="scientific">Ilyobacter polytropus (strain ATCC 51220 / DSM 2926 / LMG 16218 / CuHBu1)</name>
    <dbReference type="NCBI Taxonomy" id="572544"/>
    <lineage>
        <taxon>Bacteria</taxon>
        <taxon>Fusobacteriati</taxon>
        <taxon>Fusobacteriota</taxon>
        <taxon>Fusobacteriia</taxon>
        <taxon>Fusobacteriales</taxon>
        <taxon>Fusobacteriaceae</taxon>
        <taxon>Ilyobacter</taxon>
    </lineage>
</organism>
<evidence type="ECO:0000313" key="2">
    <source>
        <dbReference type="EMBL" id="ADO83442.1"/>
    </source>
</evidence>
<dbReference type="EMBL" id="CP002281">
    <property type="protein sequence ID" value="ADO83442.1"/>
    <property type="molecule type" value="Genomic_DNA"/>
</dbReference>
<dbReference type="AlphaFoldDB" id="E3H9Q3"/>
<dbReference type="KEGG" id="ipo:Ilyop_1671"/>
<sequence>MNKKNIALGFLGAVLLTTGIAYYLVVGRYYKIPPKVIFEKPHLEKELKKEKFTLYIPDENLEKLQLKEKEVELDDQSYDEIDIIFELLKSEMDYEFIYKSKSGDKLEAPFLDGGVKLLNIYRDGNDIYLNFNYKFKENMKTSGQELLIVYSIVNSITQSSDYKRVKILVNNKEIDKLNFYRLSKFYEKNLEI</sequence>
<dbReference type="RefSeq" id="WP_013388109.1">
    <property type="nucleotide sequence ID" value="NC_014632.1"/>
</dbReference>
<dbReference type="eggNOG" id="ENOG503349E">
    <property type="taxonomic scope" value="Bacteria"/>
</dbReference>
<dbReference type="InterPro" id="IPR019606">
    <property type="entry name" value="GerMN"/>
</dbReference>
<reference evidence="2 3" key="1">
    <citation type="journal article" date="2010" name="Stand. Genomic Sci.">
        <title>Complete genome sequence of Ilyobacter polytropus type strain (CuHbu1).</title>
        <authorList>
            <person name="Sikorski J."/>
            <person name="Chertkov O."/>
            <person name="Lapidus A."/>
            <person name="Nolan M."/>
            <person name="Lucas S."/>
            <person name="Del Rio T.G."/>
            <person name="Tice H."/>
            <person name="Cheng J.F."/>
            <person name="Tapia R."/>
            <person name="Han C."/>
            <person name="Goodwin L."/>
            <person name="Pitluck S."/>
            <person name="Liolios K."/>
            <person name="Ivanova N."/>
            <person name="Mavromatis K."/>
            <person name="Mikhailova N."/>
            <person name="Pati A."/>
            <person name="Chen A."/>
            <person name="Palaniappan K."/>
            <person name="Land M."/>
            <person name="Hauser L."/>
            <person name="Chang Y.J."/>
            <person name="Jeffries C.D."/>
            <person name="Brambilla E."/>
            <person name="Yasawong M."/>
            <person name="Rohde M."/>
            <person name="Pukall R."/>
            <person name="Spring S."/>
            <person name="Goker M."/>
            <person name="Woyke T."/>
            <person name="Bristow J."/>
            <person name="Eisen J.A."/>
            <person name="Markowitz V."/>
            <person name="Hugenholtz P."/>
            <person name="Kyrpides N.C."/>
            <person name="Klenk H.P."/>
        </authorList>
    </citation>
    <scope>NUCLEOTIDE SEQUENCE [LARGE SCALE GENOMIC DNA]</scope>
    <source>
        <strain evidence="3">ATCC 51220 / DSM 2926 / LMG 16218 / CuHBu1</strain>
    </source>
</reference>
<name>E3H9Q3_ILYPC</name>
<dbReference type="Pfam" id="PF10646">
    <property type="entry name" value="Germane"/>
    <property type="match status" value="1"/>
</dbReference>
<gene>
    <name evidence="2" type="ordered locus">Ilyop_1671</name>
</gene>
<feature type="domain" description="GerMN" evidence="1">
    <location>
        <begin position="99"/>
        <end position="178"/>
    </location>
</feature>